<dbReference type="Gene3D" id="2.60.420.10">
    <property type="entry name" value="Maltose phosphorylase, domain 3"/>
    <property type="match status" value="1"/>
</dbReference>
<evidence type="ECO:0008006" key="5">
    <source>
        <dbReference type="Google" id="ProtNLM"/>
    </source>
</evidence>
<protein>
    <recommendedName>
        <fullName evidence="5">Alpha-L-rhamnosidase six-hairpin glycosidase domain-containing protein</fullName>
    </recommendedName>
</protein>
<keyword evidence="4" id="KW-1185">Reference proteome</keyword>
<dbReference type="EMBL" id="CP034235">
    <property type="protein sequence ID" value="QGQ98326.1"/>
    <property type="molecule type" value="Genomic_DNA"/>
</dbReference>
<dbReference type="SUPFAM" id="SSF48208">
    <property type="entry name" value="Six-hairpin glycosidases"/>
    <property type="match status" value="1"/>
</dbReference>
<dbReference type="Proteomes" id="UP000426246">
    <property type="component" value="Chromosome"/>
</dbReference>
<dbReference type="InterPro" id="IPR012341">
    <property type="entry name" value="6hp_glycosidase-like_sf"/>
</dbReference>
<dbReference type="Pfam" id="PF17390">
    <property type="entry name" value="Bac_rhamnosid_C"/>
    <property type="match status" value="1"/>
</dbReference>
<sequence length="635" mass="72342">MRSGFISVKFLKLESNDGIVENSQNMLSREVDWTLLSFENGTASPTIWLDFGNKVTGFLYVELEDSSSGSLVYEYGPTLDSMFYRKTMPMPANNVLTLDGSFVALRYLKLSLASESPFPYSCFAKIRRIGIRDSSYPALYKGGFESDVPLWNDIWQAGAYTVQLCMQPSEYSYAFDYTLTSEKKAFVRDWRNPYSKYVIWDGPRRDREAWIGDVRTEALLIYSAFGAYEVAKSTLALFYDLQNTAGIVPGSATSGQDFKEYNLWWLASVWECYLFSGDKAFLAYIYPGIRRLLEWIFYSVDDRGFLYNDKGWMWTFPRQGYNGATQCVLYFALECAEKLELTMDNTESAEACRVLREEIKRNINAEFWDEAKGVYFDTIHLANLQTFVPSDINCYATVFGIADTARTERVLDYLKNNMWNEFGSTTIDKKIRNVVFTPEHKKQLAMYFGEVKDEDAESILWTHNKQIWPFIVAYEVEANFIAGRTEDAFALIEACWGNMLGQDPGTFWEFVDAESGEFSTNIIMPGSRHDIMGSACHGWSGWVAYLMQAYVLGIKPSKAGFAEIIISPQLGVLRKVSGSLPTPHGIIKLSIEMDEARLQLSLDCPDEVAVHYEISASMLSGRTLEIVRNKQRIIV</sequence>
<reference evidence="4" key="1">
    <citation type="submission" date="2018-11" db="EMBL/GenBank/DDBJ databases">
        <title>Complete genome sequence of Paenibacillus sp. ML311-T8.</title>
        <authorList>
            <person name="Nam Y.-D."/>
            <person name="Kang J."/>
            <person name="Chung W.-H."/>
            <person name="Park Y.S."/>
        </authorList>
    </citation>
    <scope>NUCLEOTIDE SEQUENCE [LARGE SCALE GENOMIC DNA]</scope>
    <source>
        <strain evidence="4">ML311-T8</strain>
    </source>
</reference>
<dbReference type="KEGG" id="ppsc:EHS13_27295"/>
<feature type="domain" description="Alpha-L-rhamnosidase C-terminal" evidence="2">
    <location>
        <begin position="553"/>
        <end position="609"/>
    </location>
</feature>
<dbReference type="PANTHER" id="PTHR34987">
    <property type="entry name" value="C, PUTATIVE (AFU_ORTHOLOGUE AFUA_3G02880)-RELATED"/>
    <property type="match status" value="1"/>
</dbReference>
<proteinExistence type="predicted"/>
<dbReference type="InterPro" id="IPR008928">
    <property type="entry name" value="6-hairpin_glycosidase_sf"/>
</dbReference>
<dbReference type="Pfam" id="PF17389">
    <property type="entry name" value="Bac_rhamnosid6H"/>
    <property type="match status" value="1"/>
</dbReference>
<organism evidence="3 4">
    <name type="scientific">Paenibacillus psychroresistens</name>
    <dbReference type="NCBI Taxonomy" id="1778678"/>
    <lineage>
        <taxon>Bacteria</taxon>
        <taxon>Bacillati</taxon>
        <taxon>Bacillota</taxon>
        <taxon>Bacilli</taxon>
        <taxon>Bacillales</taxon>
        <taxon>Paenibacillaceae</taxon>
        <taxon>Paenibacillus</taxon>
    </lineage>
</organism>
<name>A0A6B8RSP4_9BACL</name>
<evidence type="ECO:0000259" key="2">
    <source>
        <dbReference type="Pfam" id="PF17390"/>
    </source>
</evidence>
<dbReference type="GO" id="GO:0005975">
    <property type="term" value="P:carbohydrate metabolic process"/>
    <property type="evidence" value="ECO:0007669"/>
    <property type="project" value="InterPro"/>
</dbReference>
<dbReference type="Gene3D" id="1.50.10.10">
    <property type="match status" value="1"/>
</dbReference>
<evidence type="ECO:0000313" key="4">
    <source>
        <dbReference type="Proteomes" id="UP000426246"/>
    </source>
</evidence>
<evidence type="ECO:0000259" key="1">
    <source>
        <dbReference type="Pfam" id="PF17389"/>
    </source>
</evidence>
<accession>A0A6B8RSP4</accession>
<gene>
    <name evidence="3" type="ORF">EHS13_27295</name>
</gene>
<dbReference type="AlphaFoldDB" id="A0A6B8RSP4"/>
<feature type="domain" description="Alpha-L-rhamnosidase six-hairpin glycosidase" evidence="1">
    <location>
        <begin position="199"/>
        <end position="382"/>
    </location>
</feature>
<evidence type="ECO:0000313" key="3">
    <source>
        <dbReference type="EMBL" id="QGQ98326.1"/>
    </source>
</evidence>
<dbReference type="InterPro" id="IPR035396">
    <property type="entry name" value="Bac_rhamnosid6H"/>
</dbReference>
<dbReference type="OrthoDB" id="9815108at2"/>
<dbReference type="PANTHER" id="PTHR34987:SF6">
    <property type="entry name" value="ALPHA-L-RHAMNOSIDASE SIX-HAIRPIN GLYCOSIDASE DOMAIN-CONTAINING PROTEIN"/>
    <property type="match status" value="1"/>
</dbReference>
<dbReference type="RefSeq" id="WP_155703429.1">
    <property type="nucleotide sequence ID" value="NZ_CP034235.1"/>
</dbReference>
<dbReference type="InterPro" id="IPR035398">
    <property type="entry name" value="Bac_rhamnosid_C"/>
</dbReference>